<sequence length="243" mass="26190">MQLPPMLDSSNNVLFLGRSTNPSLVDPNRVLNLHNQMGGCSSSSENKLPHWLRDAVTVPAAKSPEPPTLPPTVSAIAQSVRVLYGKDSTTIPPFVVPEPPTPVPRDPRHHSLRNQMTTDIASSSHNVAESSSQGNPPLPPSSLSGEPASSEPIRVPAPTEEPSQVTKPSLKEVTDASPESKFSEPKSTNQDGDSCLDTCDADQLRIHLDDKPMDVEQESENASNKQCEPTEAETPNMDAEQLH</sequence>
<feature type="compositionally biased region" description="Low complexity" evidence="1">
    <location>
        <begin position="122"/>
        <end position="152"/>
    </location>
</feature>
<reference evidence="2 3" key="1">
    <citation type="submission" date="2018-06" db="EMBL/GenBank/DDBJ databases">
        <title>WGS assembly of Brassica rapa FPsc.</title>
        <authorList>
            <person name="Bowman J."/>
            <person name="Kohchi T."/>
            <person name="Yamato K."/>
            <person name="Jenkins J."/>
            <person name="Shu S."/>
            <person name="Ishizaki K."/>
            <person name="Yamaoka S."/>
            <person name="Nishihama R."/>
            <person name="Nakamura Y."/>
            <person name="Berger F."/>
            <person name="Adam C."/>
            <person name="Aki S."/>
            <person name="Althoff F."/>
            <person name="Araki T."/>
            <person name="Arteaga-Vazquez M."/>
            <person name="Balasubrmanian S."/>
            <person name="Bauer D."/>
            <person name="Boehm C."/>
            <person name="Briginshaw L."/>
            <person name="Caballero-Perez J."/>
            <person name="Catarino B."/>
            <person name="Chen F."/>
            <person name="Chiyoda S."/>
            <person name="Chovatia M."/>
            <person name="Davies K."/>
            <person name="Delmans M."/>
            <person name="Demura T."/>
            <person name="Dierschke T."/>
            <person name="Dolan L."/>
            <person name="Dorantes-Acosta A."/>
            <person name="Eklund D."/>
            <person name="Florent S."/>
            <person name="Flores-Sandoval E."/>
            <person name="Fujiyama A."/>
            <person name="Fukuzawa H."/>
            <person name="Galik B."/>
            <person name="Grimanelli D."/>
            <person name="Grimwood J."/>
            <person name="Grossniklaus U."/>
            <person name="Hamada T."/>
            <person name="Haseloff J."/>
            <person name="Hetherington A."/>
            <person name="Higo A."/>
            <person name="Hirakawa Y."/>
            <person name="Hundley H."/>
            <person name="Ikeda Y."/>
            <person name="Inoue K."/>
            <person name="Inoue S."/>
            <person name="Ishida S."/>
            <person name="Jia Q."/>
            <person name="Kakita M."/>
            <person name="Kanazawa T."/>
            <person name="Kawai Y."/>
            <person name="Kawashima T."/>
            <person name="Kennedy M."/>
            <person name="Kinose K."/>
            <person name="Kinoshita T."/>
            <person name="Kohara Y."/>
            <person name="Koide E."/>
            <person name="Komatsu K."/>
            <person name="Kopischke S."/>
            <person name="Kubo M."/>
            <person name="Kyozuka J."/>
            <person name="Lagercrantz U."/>
            <person name="Lin S."/>
            <person name="Lindquist E."/>
            <person name="Lipzen A."/>
            <person name="Lu C."/>
            <person name="Luna E."/>
            <person name="Martienssen R."/>
            <person name="Minamino N."/>
            <person name="Mizutani M."/>
            <person name="Mizutani M."/>
            <person name="Mochizuki N."/>
            <person name="Monte I."/>
            <person name="Mosher R."/>
            <person name="Nagasaki H."/>
            <person name="Nakagami H."/>
            <person name="Naramoto S."/>
            <person name="Nishitani K."/>
            <person name="Ohtani M."/>
            <person name="Okamoto T."/>
            <person name="Okumura M."/>
            <person name="Phillips J."/>
            <person name="Pollak B."/>
            <person name="Reinders A."/>
            <person name="Roevekamp M."/>
            <person name="Sano R."/>
            <person name="Sawa S."/>
            <person name="Schmid M."/>
            <person name="Shirakawa M."/>
            <person name="Solano R."/>
            <person name="Spunde A."/>
            <person name="Suetsugu N."/>
            <person name="Sugano S."/>
            <person name="Sugiyama A."/>
            <person name="Sun R."/>
            <person name="Suzuki Y."/>
            <person name="Takenaka M."/>
            <person name="Takezawa D."/>
            <person name="Tomogane H."/>
            <person name="Tsuzuki M."/>
            <person name="Ueda T."/>
            <person name="Umeda M."/>
            <person name="Ward J."/>
            <person name="Watanabe Y."/>
            <person name="Yazaki K."/>
            <person name="Yokoyama R."/>
            <person name="Yoshitake Y."/>
            <person name="Yotsui I."/>
            <person name="Zachgo S."/>
            <person name="Schmutz J."/>
        </authorList>
    </citation>
    <scope>NUCLEOTIDE SEQUENCE [LARGE SCALE GENOMIC DNA]</scope>
    <source>
        <strain evidence="3">cv. B-3</strain>
    </source>
</reference>
<dbReference type="AlphaFoldDB" id="A0A398AV66"/>
<feature type="compositionally biased region" description="Basic and acidic residues" evidence="1">
    <location>
        <begin position="202"/>
        <end position="214"/>
    </location>
</feature>
<evidence type="ECO:0000313" key="2">
    <source>
        <dbReference type="EMBL" id="RID80924.1"/>
    </source>
</evidence>
<proteinExistence type="predicted"/>
<dbReference type="EMBL" id="CM010628">
    <property type="protein sequence ID" value="RID80924.1"/>
    <property type="molecule type" value="Genomic_DNA"/>
</dbReference>
<gene>
    <name evidence="2" type="ORF">BRARA_A03548</name>
</gene>
<dbReference type="Proteomes" id="UP000264353">
    <property type="component" value="Chromosome A1"/>
</dbReference>
<organism evidence="2 3">
    <name type="scientific">Brassica campestris</name>
    <name type="common">Field mustard</name>
    <dbReference type="NCBI Taxonomy" id="3711"/>
    <lineage>
        <taxon>Eukaryota</taxon>
        <taxon>Viridiplantae</taxon>
        <taxon>Streptophyta</taxon>
        <taxon>Embryophyta</taxon>
        <taxon>Tracheophyta</taxon>
        <taxon>Spermatophyta</taxon>
        <taxon>Magnoliopsida</taxon>
        <taxon>eudicotyledons</taxon>
        <taxon>Gunneridae</taxon>
        <taxon>Pentapetalae</taxon>
        <taxon>rosids</taxon>
        <taxon>malvids</taxon>
        <taxon>Brassicales</taxon>
        <taxon>Brassicaceae</taxon>
        <taxon>Brassiceae</taxon>
        <taxon>Brassica</taxon>
    </lineage>
</organism>
<evidence type="ECO:0000256" key="1">
    <source>
        <dbReference type="SAM" id="MobiDB-lite"/>
    </source>
</evidence>
<protein>
    <submittedName>
        <fullName evidence="2">Uncharacterized protein</fullName>
    </submittedName>
</protein>
<evidence type="ECO:0000313" key="3">
    <source>
        <dbReference type="Proteomes" id="UP000264353"/>
    </source>
</evidence>
<feature type="region of interest" description="Disordered" evidence="1">
    <location>
        <begin position="90"/>
        <end position="243"/>
    </location>
</feature>
<name>A0A398AV66_BRACM</name>
<accession>A0A398AV66</accession>
<feature type="compositionally biased region" description="Pro residues" evidence="1">
    <location>
        <begin position="94"/>
        <end position="104"/>
    </location>
</feature>